<keyword evidence="2" id="KW-1185">Reference proteome</keyword>
<evidence type="ECO:0000313" key="2">
    <source>
        <dbReference type="Proteomes" id="UP000887565"/>
    </source>
</evidence>
<reference evidence="3" key="1">
    <citation type="submission" date="2022-11" db="UniProtKB">
        <authorList>
            <consortium name="WormBaseParasite"/>
        </authorList>
    </citation>
    <scope>IDENTIFICATION</scope>
</reference>
<accession>A0A915K3K0</accession>
<evidence type="ECO:0000313" key="3">
    <source>
        <dbReference type="WBParaSite" id="nRc.2.0.1.t32408-RA"/>
    </source>
</evidence>
<dbReference type="Proteomes" id="UP000887565">
    <property type="component" value="Unplaced"/>
</dbReference>
<dbReference type="WBParaSite" id="nRc.2.0.1.t32408-RA">
    <property type="protein sequence ID" value="nRc.2.0.1.t32408-RA"/>
    <property type="gene ID" value="nRc.2.0.1.g32408"/>
</dbReference>
<organism evidence="2 3">
    <name type="scientific">Romanomermis culicivorax</name>
    <name type="common">Nematode worm</name>
    <dbReference type="NCBI Taxonomy" id="13658"/>
    <lineage>
        <taxon>Eukaryota</taxon>
        <taxon>Metazoa</taxon>
        <taxon>Ecdysozoa</taxon>
        <taxon>Nematoda</taxon>
        <taxon>Enoplea</taxon>
        <taxon>Dorylaimia</taxon>
        <taxon>Mermithida</taxon>
        <taxon>Mermithoidea</taxon>
        <taxon>Mermithidae</taxon>
        <taxon>Romanomermis</taxon>
    </lineage>
</organism>
<proteinExistence type="predicted"/>
<name>A0A915K3K0_ROMCU</name>
<feature type="region of interest" description="Disordered" evidence="1">
    <location>
        <begin position="52"/>
        <end position="93"/>
    </location>
</feature>
<evidence type="ECO:0000256" key="1">
    <source>
        <dbReference type="SAM" id="MobiDB-lite"/>
    </source>
</evidence>
<sequence length="93" mass="10476">MCIILSTLEESGFSVTCSADVSAKYESRQNMPDYPVDVHSWFVTRSQADFRQPRLALSNPHDDNERATSASGGRPTFEYPNEPPPSYKELYGK</sequence>
<protein>
    <submittedName>
        <fullName evidence="3">Uncharacterized protein</fullName>
    </submittedName>
</protein>
<dbReference type="AlphaFoldDB" id="A0A915K3K0"/>